<evidence type="ECO:0000256" key="4">
    <source>
        <dbReference type="ARBA" id="ARBA00022448"/>
    </source>
</evidence>
<evidence type="ECO:0000256" key="2">
    <source>
        <dbReference type="ARBA" id="ARBA00005417"/>
    </source>
</evidence>
<evidence type="ECO:0000256" key="8">
    <source>
        <dbReference type="ARBA" id="ARBA00022967"/>
    </source>
</evidence>
<keyword evidence="10" id="KW-0472">Membrane</keyword>
<dbReference type="InterPro" id="IPR050086">
    <property type="entry name" value="MetN_ABC_transporter-like"/>
</dbReference>
<evidence type="ECO:0000256" key="6">
    <source>
        <dbReference type="ARBA" id="ARBA00022741"/>
    </source>
</evidence>
<evidence type="ECO:0000256" key="3">
    <source>
        <dbReference type="ARBA" id="ARBA00020019"/>
    </source>
</evidence>
<evidence type="ECO:0000256" key="1">
    <source>
        <dbReference type="ARBA" id="ARBA00002579"/>
    </source>
</evidence>
<dbReference type="InterPro" id="IPR041701">
    <property type="entry name" value="MetN_ABC"/>
</dbReference>
<dbReference type="AlphaFoldDB" id="A0A378ZXK8"/>
<dbReference type="PROSITE" id="PS50893">
    <property type="entry name" value="ABC_TRANSPORTER_2"/>
    <property type="match status" value="1"/>
</dbReference>
<dbReference type="PANTHER" id="PTHR43166">
    <property type="entry name" value="AMINO ACID IMPORT ATP-BINDING PROTEIN"/>
    <property type="match status" value="1"/>
</dbReference>
<dbReference type="GO" id="GO:0005886">
    <property type="term" value="C:plasma membrane"/>
    <property type="evidence" value="ECO:0007669"/>
    <property type="project" value="UniProtKB-ARBA"/>
</dbReference>
<dbReference type="GO" id="GO:0006865">
    <property type="term" value="P:amino acid transport"/>
    <property type="evidence" value="ECO:0007669"/>
    <property type="project" value="UniProtKB-KW"/>
</dbReference>
<evidence type="ECO:0000256" key="7">
    <source>
        <dbReference type="ARBA" id="ARBA00022840"/>
    </source>
</evidence>
<dbReference type="Gene3D" id="3.30.70.260">
    <property type="match status" value="1"/>
</dbReference>
<dbReference type="Gene3D" id="3.40.50.300">
    <property type="entry name" value="P-loop containing nucleotide triphosphate hydrolases"/>
    <property type="match status" value="1"/>
</dbReference>
<protein>
    <recommendedName>
        <fullName evidence="3">Cell division ATP-binding protein FtsE</fullName>
    </recommendedName>
</protein>
<dbReference type="PANTHER" id="PTHR43166:SF30">
    <property type="entry name" value="METHIONINE IMPORT ATP-BINDING PROTEIN METN"/>
    <property type="match status" value="1"/>
</dbReference>
<dbReference type="InterPro" id="IPR018449">
    <property type="entry name" value="NIL_domain"/>
</dbReference>
<organism evidence="12 13">
    <name type="scientific">Pannonibacter phragmitetus</name>
    <dbReference type="NCBI Taxonomy" id="121719"/>
    <lineage>
        <taxon>Bacteria</taxon>
        <taxon>Pseudomonadati</taxon>
        <taxon>Pseudomonadota</taxon>
        <taxon>Alphaproteobacteria</taxon>
        <taxon>Hyphomicrobiales</taxon>
        <taxon>Stappiaceae</taxon>
        <taxon>Pannonibacter</taxon>
    </lineage>
</organism>
<dbReference type="Pfam" id="PF09383">
    <property type="entry name" value="NIL"/>
    <property type="match status" value="1"/>
</dbReference>
<dbReference type="InterPro" id="IPR027417">
    <property type="entry name" value="P-loop_NTPase"/>
</dbReference>
<dbReference type="InterPro" id="IPR045865">
    <property type="entry name" value="ACT-like_dom_sf"/>
</dbReference>
<dbReference type="EMBL" id="UGSK01000001">
    <property type="protein sequence ID" value="SUB01579.1"/>
    <property type="molecule type" value="Genomic_DNA"/>
</dbReference>
<keyword evidence="5" id="KW-1003">Cell membrane</keyword>
<keyword evidence="4" id="KW-0813">Transport</keyword>
<dbReference type="InterPro" id="IPR003593">
    <property type="entry name" value="AAA+_ATPase"/>
</dbReference>
<dbReference type="Pfam" id="PF00005">
    <property type="entry name" value="ABC_tran"/>
    <property type="match status" value="1"/>
</dbReference>
<dbReference type="SUPFAM" id="SSF52540">
    <property type="entry name" value="P-loop containing nucleoside triphosphate hydrolases"/>
    <property type="match status" value="1"/>
</dbReference>
<dbReference type="PROSITE" id="PS00211">
    <property type="entry name" value="ABC_TRANSPORTER_1"/>
    <property type="match status" value="1"/>
</dbReference>
<name>A0A378ZXK8_9HYPH</name>
<dbReference type="SMART" id="SM00382">
    <property type="entry name" value="AAA"/>
    <property type="match status" value="1"/>
</dbReference>
<keyword evidence="7 12" id="KW-0067">ATP-binding</keyword>
<dbReference type="CDD" id="cd03258">
    <property type="entry name" value="ABC_MetN_methionine_transporter"/>
    <property type="match status" value="1"/>
</dbReference>
<comment type="similarity">
    <text evidence="2">Belongs to the ABC transporter superfamily.</text>
</comment>
<feature type="domain" description="ABC transporter" evidence="11">
    <location>
        <begin position="64"/>
        <end position="305"/>
    </location>
</feature>
<dbReference type="GO" id="GO:0016887">
    <property type="term" value="F:ATP hydrolysis activity"/>
    <property type="evidence" value="ECO:0007669"/>
    <property type="project" value="InterPro"/>
</dbReference>
<gene>
    <name evidence="12" type="primary">metN_1</name>
    <name evidence="12" type="ORF">NCTC13350_02521</name>
</gene>
<reference evidence="12 13" key="1">
    <citation type="submission" date="2018-06" db="EMBL/GenBank/DDBJ databases">
        <authorList>
            <consortium name="Pathogen Informatics"/>
            <person name="Doyle S."/>
        </authorList>
    </citation>
    <scope>NUCLEOTIDE SEQUENCE [LARGE SCALE GENOMIC DNA]</scope>
    <source>
        <strain evidence="12 13">NCTC13350</strain>
    </source>
</reference>
<evidence type="ECO:0000259" key="11">
    <source>
        <dbReference type="PROSITE" id="PS50893"/>
    </source>
</evidence>
<keyword evidence="9" id="KW-0029">Amino-acid transport</keyword>
<keyword evidence="8" id="KW-1278">Translocase</keyword>
<evidence type="ECO:0000256" key="10">
    <source>
        <dbReference type="ARBA" id="ARBA00023136"/>
    </source>
</evidence>
<accession>A0A378ZXK8</accession>
<keyword evidence="12" id="KW-0378">Hydrolase</keyword>
<keyword evidence="6" id="KW-0547">Nucleotide-binding</keyword>
<evidence type="ECO:0000256" key="5">
    <source>
        <dbReference type="ARBA" id="ARBA00022475"/>
    </source>
</evidence>
<evidence type="ECO:0000313" key="13">
    <source>
        <dbReference type="Proteomes" id="UP000255000"/>
    </source>
</evidence>
<dbReference type="SUPFAM" id="SSF55021">
    <property type="entry name" value="ACT-like"/>
    <property type="match status" value="1"/>
</dbReference>
<evidence type="ECO:0000256" key="9">
    <source>
        <dbReference type="ARBA" id="ARBA00022970"/>
    </source>
</evidence>
<sequence>MTRSLAPEARLWDIRVTVCQQAPSRGVAGGPSNRFLAPVNMQSIPPDPHSLASTEADGSPAPLVQIKGVAKIYPARSGHAAVEALKDIDLSVARGRILGVIGRSGAGKSTLIRLVNGLERPSRGAVIVDGTDLTQLSEAALRAERRSIGMIFQHFNLLARRTVFDNVALPLEIIGASRSEIERRVRPLLDLVGLDGKADRYPAELSGGQKQRVGIARALATDPKVLLSDEATSALDPETTEQILDLLRQVNRELGLTILLITHEMSVINAITDEVAVIDGGKIVEHGRTFDVFTEPQHATTRSFVSAVTGAVLPEHLRAKLQSTPQPGGQALVRLIFKGEGSQSPFISHFSRTLGLDLSIVQGKIDQIAGQTYGQLVVSVDAAPETLAAVEAGARSHGLTSEVLGYVA</sequence>
<dbReference type="Proteomes" id="UP000255000">
    <property type="component" value="Unassembled WGS sequence"/>
</dbReference>
<dbReference type="InterPro" id="IPR003439">
    <property type="entry name" value="ABC_transporter-like_ATP-bd"/>
</dbReference>
<dbReference type="SMART" id="SM00930">
    <property type="entry name" value="NIL"/>
    <property type="match status" value="1"/>
</dbReference>
<dbReference type="FunFam" id="3.40.50.300:FF:000056">
    <property type="entry name" value="Cell division ATP-binding protein FtsE"/>
    <property type="match status" value="1"/>
</dbReference>
<dbReference type="InterPro" id="IPR017871">
    <property type="entry name" value="ABC_transporter-like_CS"/>
</dbReference>
<evidence type="ECO:0000313" key="12">
    <source>
        <dbReference type="EMBL" id="SUB01579.1"/>
    </source>
</evidence>
<comment type="function">
    <text evidence="1">Part of the ABC transporter FtsEX involved in cellular division. Important for assembly or stability of the septal ring.</text>
</comment>
<proteinExistence type="inferred from homology"/>
<dbReference type="GO" id="GO:0005524">
    <property type="term" value="F:ATP binding"/>
    <property type="evidence" value="ECO:0007669"/>
    <property type="project" value="UniProtKB-KW"/>
</dbReference>